<dbReference type="GO" id="GO:0004622">
    <property type="term" value="F:phosphatidylcholine lysophospholipase activity"/>
    <property type="evidence" value="ECO:0007669"/>
    <property type="project" value="UniProtKB-EC"/>
</dbReference>
<dbReference type="EMBL" id="BBRZ01000027">
    <property type="protein sequence ID" value="GAM56331.1"/>
    <property type="molecule type" value="Genomic_DNA"/>
</dbReference>
<dbReference type="RefSeq" id="WP_261834412.1">
    <property type="nucleotide sequence ID" value="NZ_AP024881.1"/>
</dbReference>
<name>A0A0B8NQV2_9VIBR</name>
<dbReference type="AlphaFoldDB" id="A0A0B8NQV2"/>
<reference evidence="2 3" key="2">
    <citation type="submission" date="2015-01" db="EMBL/GenBank/DDBJ databases">
        <authorList>
            <consortium name="NBRP consortium"/>
            <person name="Sawabe T."/>
            <person name="Meirelles P."/>
            <person name="Feng G."/>
            <person name="Sayaka M."/>
            <person name="Hattori M."/>
            <person name="Ohkuma M."/>
        </authorList>
    </citation>
    <scope>NUCLEOTIDE SEQUENCE [LARGE SCALE GENOMIC DNA]</scope>
    <source>
        <strain evidence="3">JCM 19231</strain>
    </source>
</reference>
<dbReference type="InterPro" id="IPR029058">
    <property type="entry name" value="AB_hydrolase_fold"/>
</dbReference>
<protein>
    <submittedName>
        <fullName evidence="2">Lysophospholipase L2</fullName>
        <ecNumber evidence="2">3.1.1.5</ecNumber>
    </submittedName>
</protein>
<dbReference type="Pfam" id="PF12146">
    <property type="entry name" value="Hydrolase_4"/>
    <property type="match status" value="1"/>
</dbReference>
<accession>A0A0B8NQV2</accession>
<keyword evidence="3" id="KW-1185">Reference proteome</keyword>
<dbReference type="SUPFAM" id="SSF53474">
    <property type="entry name" value="alpha/beta-Hydrolases"/>
    <property type="match status" value="1"/>
</dbReference>
<comment type="caution">
    <text evidence="2">The sequence shown here is derived from an EMBL/GenBank/DDBJ whole genome shotgun (WGS) entry which is preliminary data.</text>
</comment>
<evidence type="ECO:0000259" key="1">
    <source>
        <dbReference type="Pfam" id="PF12146"/>
    </source>
</evidence>
<dbReference type="InterPro" id="IPR022742">
    <property type="entry name" value="Hydrolase_4"/>
</dbReference>
<evidence type="ECO:0000313" key="3">
    <source>
        <dbReference type="Proteomes" id="UP000031671"/>
    </source>
</evidence>
<keyword evidence="2" id="KW-0378">Hydrolase</keyword>
<dbReference type="EC" id="3.1.1.5" evidence="2"/>
<sequence length="325" mass="37700">MSINAAESCTQEADFEYQIKYPIAKFWKNREQGFSLGKDHNKLYWVSLTSPAHDKAILMVNGRTESVWRYQELFFDLFKQGFDIYSFDHRGQGMSDRLLNDPHMGHVENFDDYIDDMDLIVKQFNFNRYSRRFILAHSMGGAISTRYIQTHASHPFHAIAVSAPMYDIKMPTPLRAIAKPLCKKLTQWRNQPHYAIGQSSYERTPFEDNPLSHCQTRFEWSADLFDNMSEIQMGGPTSQWVYQAIKGAEKCVRNAEKVNIPLLLIQPSLDTVVENRAQNQFIANLSKHRQDAILLPIPDAKHEVLVERDEQRNQALDAIFGFFDQ</sequence>
<dbReference type="InterPro" id="IPR051044">
    <property type="entry name" value="MAG_DAG_Lipase"/>
</dbReference>
<dbReference type="PANTHER" id="PTHR11614">
    <property type="entry name" value="PHOSPHOLIPASE-RELATED"/>
    <property type="match status" value="1"/>
</dbReference>
<evidence type="ECO:0000313" key="2">
    <source>
        <dbReference type="EMBL" id="GAM56331.1"/>
    </source>
</evidence>
<proteinExistence type="predicted"/>
<dbReference type="Proteomes" id="UP000031671">
    <property type="component" value="Unassembled WGS sequence"/>
</dbReference>
<dbReference type="Gene3D" id="3.40.50.1820">
    <property type="entry name" value="alpha/beta hydrolase"/>
    <property type="match status" value="1"/>
</dbReference>
<organism evidence="2 3">
    <name type="scientific">Vibrio ishigakensis</name>
    <dbReference type="NCBI Taxonomy" id="1481914"/>
    <lineage>
        <taxon>Bacteria</taxon>
        <taxon>Pseudomonadati</taxon>
        <taxon>Pseudomonadota</taxon>
        <taxon>Gammaproteobacteria</taxon>
        <taxon>Vibrionales</taxon>
        <taxon>Vibrionaceae</taxon>
        <taxon>Vibrio</taxon>
    </lineage>
</organism>
<feature type="domain" description="Serine aminopeptidase S33" evidence="1">
    <location>
        <begin position="53"/>
        <end position="309"/>
    </location>
</feature>
<gene>
    <name evidence="2" type="ORF">JCM19231_412</name>
</gene>
<reference evidence="2 3" key="1">
    <citation type="submission" date="2015-01" db="EMBL/GenBank/DDBJ databases">
        <title>Vibrio sp. C1 JCM 19231 whole genome shotgun sequence.</title>
        <authorList>
            <person name="Sawabe T."/>
            <person name="Meirelles P."/>
            <person name="Feng G."/>
            <person name="Sayaka M."/>
            <person name="Hattori M."/>
            <person name="Ohkuma M."/>
        </authorList>
    </citation>
    <scope>NUCLEOTIDE SEQUENCE [LARGE SCALE GENOMIC DNA]</scope>
    <source>
        <strain evidence="3">JCM 19231</strain>
    </source>
</reference>